<name>A0A6A4EKJ7_9STRA</name>
<organism evidence="2 3">
    <name type="scientific">Phytophthora rubi</name>
    <dbReference type="NCBI Taxonomy" id="129364"/>
    <lineage>
        <taxon>Eukaryota</taxon>
        <taxon>Sar</taxon>
        <taxon>Stramenopiles</taxon>
        <taxon>Oomycota</taxon>
        <taxon>Peronosporomycetes</taxon>
        <taxon>Peronosporales</taxon>
        <taxon>Peronosporaceae</taxon>
        <taxon>Phytophthora</taxon>
    </lineage>
</organism>
<reference evidence="2 3" key="1">
    <citation type="submission" date="2018-08" db="EMBL/GenBank/DDBJ databases">
        <title>Genomic investigation of the strawberry pathogen Phytophthora fragariae indicates pathogenicity is determined by transcriptional variation in three key races.</title>
        <authorList>
            <person name="Adams T.M."/>
            <person name="Armitage A.D."/>
            <person name="Sobczyk M.K."/>
            <person name="Bates H.J."/>
            <person name="Dunwell J.M."/>
            <person name="Nellist C.F."/>
            <person name="Harrison R.J."/>
        </authorList>
    </citation>
    <scope>NUCLEOTIDE SEQUENCE [LARGE SCALE GENOMIC DNA]</scope>
    <source>
        <strain evidence="2 3">SCRP333</strain>
    </source>
</reference>
<dbReference type="Proteomes" id="UP000434957">
    <property type="component" value="Unassembled WGS sequence"/>
</dbReference>
<protein>
    <recommendedName>
        <fullName evidence="4">RxLR effector protein</fullName>
    </recommendedName>
</protein>
<feature type="chain" id="PRO_5025480943" description="RxLR effector protein" evidence="1">
    <location>
        <begin position="26"/>
        <end position="65"/>
    </location>
</feature>
<comment type="caution">
    <text evidence="2">The sequence shown here is derived from an EMBL/GenBank/DDBJ whole genome shotgun (WGS) entry which is preliminary data.</text>
</comment>
<gene>
    <name evidence="2" type="ORF">PR003_g17988</name>
</gene>
<evidence type="ECO:0000313" key="2">
    <source>
        <dbReference type="EMBL" id="KAE9319378.1"/>
    </source>
</evidence>
<sequence>MRPYDPLLVVLLALWFVCRPPPSTPSVARPFRLLRLDVVNLKRLPVRHWWGGTRSDSVVAPRATS</sequence>
<evidence type="ECO:0000313" key="3">
    <source>
        <dbReference type="Proteomes" id="UP000434957"/>
    </source>
</evidence>
<accession>A0A6A4EKJ7</accession>
<keyword evidence="3" id="KW-1185">Reference proteome</keyword>
<keyword evidence="1" id="KW-0732">Signal</keyword>
<proteinExistence type="predicted"/>
<evidence type="ECO:0008006" key="4">
    <source>
        <dbReference type="Google" id="ProtNLM"/>
    </source>
</evidence>
<dbReference type="AlphaFoldDB" id="A0A6A4EKJ7"/>
<dbReference type="EMBL" id="QXFT01001411">
    <property type="protein sequence ID" value="KAE9319378.1"/>
    <property type="molecule type" value="Genomic_DNA"/>
</dbReference>
<evidence type="ECO:0000256" key="1">
    <source>
        <dbReference type="SAM" id="SignalP"/>
    </source>
</evidence>
<feature type="signal peptide" evidence="1">
    <location>
        <begin position="1"/>
        <end position="25"/>
    </location>
</feature>